<evidence type="ECO:0000313" key="2">
    <source>
        <dbReference type="Proteomes" id="UP001054945"/>
    </source>
</evidence>
<reference evidence="1 2" key="1">
    <citation type="submission" date="2021-06" db="EMBL/GenBank/DDBJ databases">
        <title>Caerostris extrusa draft genome.</title>
        <authorList>
            <person name="Kono N."/>
            <person name="Arakawa K."/>
        </authorList>
    </citation>
    <scope>NUCLEOTIDE SEQUENCE [LARGE SCALE GENOMIC DNA]</scope>
</reference>
<organism evidence="1 2">
    <name type="scientific">Caerostris extrusa</name>
    <name type="common">Bark spider</name>
    <name type="synonym">Caerostris bankana</name>
    <dbReference type="NCBI Taxonomy" id="172846"/>
    <lineage>
        <taxon>Eukaryota</taxon>
        <taxon>Metazoa</taxon>
        <taxon>Ecdysozoa</taxon>
        <taxon>Arthropoda</taxon>
        <taxon>Chelicerata</taxon>
        <taxon>Arachnida</taxon>
        <taxon>Araneae</taxon>
        <taxon>Araneomorphae</taxon>
        <taxon>Entelegynae</taxon>
        <taxon>Araneoidea</taxon>
        <taxon>Araneidae</taxon>
        <taxon>Caerostris</taxon>
    </lineage>
</organism>
<protein>
    <submittedName>
        <fullName evidence="1">Uncharacterized protein</fullName>
    </submittedName>
</protein>
<dbReference type="AlphaFoldDB" id="A0AAV4QWC9"/>
<gene>
    <name evidence="1" type="ORF">CEXT_637301</name>
</gene>
<name>A0AAV4QWC9_CAEEX</name>
<keyword evidence="2" id="KW-1185">Reference proteome</keyword>
<dbReference type="Proteomes" id="UP001054945">
    <property type="component" value="Unassembled WGS sequence"/>
</dbReference>
<proteinExistence type="predicted"/>
<sequence length="102" mass="11796">MAFNILDFIISTFIEKRNNNPASRKISQIIIIDCGKLNIDQMILYPTVEQYQLPYEVLTPITNLESHNSLSHHDDKPNNYNRTSKAYHRTVALLSNYRAISS</sequence>
<comment type="caution">
    <text evidence="1">The sequence shown here is derived from an EMBL/GenBank/DDBJ whole genome shotgun (WGS) entry which is preliminary data.</text>
</comment>
<dbReference type="EMBL" id="BPLR01007019">
    <property type="protein sequence ID" value="GIY13933.1"/>
    <property type="molecule type" value="Genomic_DNA"/>
</dbReference>
<accession>A0AAV4QWC9</accession>
<evidence type="ECO:0000313" key="1">
    <source>
        <dbReference type="EMBL" id="GIY13933.1"/>
    </source>
</evidence>